<feature type="transmembrane region" description="Helical" evidence="9">
    <location>
        <begin position="107"/>
        <end position="128"/>
    </location>
</feature>
<evidence type="ECO:0000256" key="8">
    <source>
        <dbReference type="ARBA" id="ARBA00038436"/>
    </source>
</evidence>
<feature type="region of interest" description="Disordered" evidence="10">
    <location>
        <begin position="1"/>
        <end position="25"/>
    </location>
</feature>
<evidence type="ECO:0000256" key="4">
    <source>
        <dbReference type="ARBA" id="ARBA00022519"/>
    </source>
</evidence>
<feature type="transmembrane region" description="Helical" evidence="9">
    <location>
        <begin position="148"/>
        <end position="167"/>
    </location>
</feature>
<dbReference type="InterPro" id="IPR055348">
    <property type="entry name" value="DctQ"/>
</dbReference>
<comment type="similarity">
    <text evidence="8 9">Belongs to the TRAP transporter small permease family.</text>
</comment>
<comment type="caution">
    <text evidence="12">The sequence shown here is derived from an EMBL/GenBank/DDBJ whole genome shotgun (WGS) entry which is preliminary data.</text>
</comment>
<evidence type="ECO:0000313" key="12">
    <source>
        <dbReference type="EMBL" id="MDR7095017.1"/>
    </source>
</evidence>
<keyword evidence="3" id="KW-1003">Cell membrane</keyword>
<evidence type="ECO:0000259" key="11">
    <source>
        <dbReference type="Pfam" id="PF04290"/>
    </source>
</evidence>
<evidence type="ECO:0000313" key="13">
    <source>
        <dbReference type="Proteomes" id="UP001265550"/>
    </source>
</evidence>
<name>A0ABU1VC61_9BURK</name>
<evidence type="ECO:0000256" key="9">
    <source>
        <dbReference type="RuleBase" id="RU369079"/>
    </source>
</evidence>
<keyword evidence="7 9" id="KW-0472">Membrane</keyword>
<accession>A0ABU1VC61</accession>
<evidence type="ECO:0000256" key="6">
    <source>
        <dbReference type="ARBA" id="ARBA00022989"/>
    </source>
</evidence>
<dbReference type="PANTHER" id="PTHR35011:SF2">
    <property type="entry name" value="2,3-DIKETO-L-GULONATE TRAP TRANSPORTER SMALL PERMEASE PROTEIN YIAM"/>
    <property type="match status" value="1"/>
</dbReference>
<dbReference type="Proteomes" id="UP001265550">
    <property type="component" value="Unassembled WGS sequence"/>
</dbReference>
<feature type="transmembrane region" description="Helical" evidence="9">
    <location>
        <begin position="35"/>
        <end position="56"/>
    </location>
</feature>
<gene>
    <name evidence="12" type="ORF">J2X09_002761</name>
</gene>
<protein>
    <recommendedName>
        <fullName evidence="9">TRAP transporter small permease protein</fullName>
    </recommendedName>
</protein>
<comment type="subunit">
    <text evidence="9">The complex comprises the extracytoplasmic solute receptor protein and the two transmembrane proteins.</text>
</comment>
<evidence type="ECO:0000256" key="1">
    <source>
        <dbReference type="ARBA" id="ARBA00004429"/>
    </source>
</evidence>
<evidence type="ECO:0000256" key="2">
    <source>
        <dbReference type="ARBA" id="ARBA00022448"/>
    </source>
</evidence>
<comment type="function">
    <text evidence="9">Part of the tripartite ATP-independent periplasmic (TRAP) transport system.</text>
</comment>
<dbReference type="InterPro" id="IPR007387">
    <property type="entry name" value="TRAP_DctQ"/>
</dbReference>
<comment type="subcellular location">
    <subcellularLocation>
        <location evidence="1 9">Cell inner membrane</location>
        <topology evidence="1 9">Multi-pass membrane protein</topology>
    </subcellularLocation>
</comment>
<feature type="transmembrane region" description="Helical" evidence="9">
    <location>
        <begin position="68"/>
        <end position="86"/>
    </location>
</feature>
<sequence length="180" mass="20474">MSTPTEPSRDVHPDAATPDNPIDENTRVPLRVEDWLTVISMALLALITFGNVIARYFTDQSFAWTEEFSIFLMIVLTLVASSAAVARHRHIRIEFFADAGSPRRRHLLALWGAMAMVLLFLLMAVLSVRMVWDHYVYEEISPGLGLPQWWYSIWLPILSLAIALRALGRFNRLRRAGAQP</sequence>
<dbReference type="RefSeq" id="WP_204734082.1">
    <property type="nucleotide sequence ID" value="NZ_JAVDWE010000007.1"/>
</dbReference>
<keyword evidence="5 9" id="KW-0812">Transmembrane</keyword>
<evidence type="ECO:0000256" key="3">
    <source>
        <dbReference type="ARBA" id="ARBA00022475"/>
    </source>
</evidence>
<keyword evidence="4 9" id="KW-0997">Cell inner membrane</keyword>
<reference evidence="12 13" key="1">
    <citation type="submission" date="2023-07" db="EMBL/GenBank/DDBJ databases">
        <title>Sorghum-associated microbial communities from plants grown in Nebraska, USA.</title>
        <authorList>
            <person name="Schachtman D."/>
        </authorList>
    </citation>
    <scope>NUCLEOTIDE SEQUENCE [LARGE SCALE GENOMIC DNA]</scope>
    <source>
        <strain evidence="12 13">BE240</strain>
    </source>
</reference>
<organism evidence="12 13">
    <name type="scientific">Hydrogenophaga laconesensis</name>
    <dbReference type="NCBI Taxonomy" id="1805971"/>
    <lineage>
        <taxon>Bacteria</taxon>
        <taxon>Pseudomonadati</taxon>
        <taxon>Pseudomonadota</taxon>
        <taxon>Betaproteobacteria</taxon>
        <taxon>Burkholderiales</taxon>
        <taxon>Comamonadaceae</taxon>
        <taxon>Hydrogenophaga</taxon>
    </lineage>
</organism>
<dbReference type="PANTHER" id="PTHR35011">
    <property type="entry name" value="2,3-DIKETO-L-GULONATE TRAP TRANSPORTER SMALL PERMEASE PROTEIN YIAM"/>
    <property type="match status" value="1"/>
</dbReference>
<keyword evidence="13" id="KW-1185">Reference proteome</keyword>
<evidence type="ECO:0000256" key="5">
    <source>
        <dbReference type="ARBA" id="ARBA00022692"/>
    </source>
</evidence>
<proteinExistence type="inferred from homology"/>
<evidence type="ECO:0000256" key="10">
    <source>
        <dbReference type="SAM" id="MobiDB-lite"/>
    </source>
</evidence>
<keyword evidence="6 9" id="KW-1133">Transmembrane helix</keyword>
<keyword evidence="2 9" id="KW-0813">Transport</keyword>
<evidence type="ECO:0000256" key="7">
    <source>
        <dbReference type="ARBA" id="ARBA00023136"/>
    </source>
</evidence>
<dbReference type="Pfam" id="PF04290">
    <property type="entry name" value="DctQ"/>
    <property type="match status" value="1"/>
</dbReference>
<feature type="domain" description="Tripartite ATP-independent periplasmic transporters DctQ component" evidence="11">
    <location>
        <begin position="44"/>
        <end position="174"/>
    </location>
</feature>
<dbReference type="EMBL" id="JAVDWE010000007">
    <property type="protein sequence ID" value="MDR7095017.1"/>
    <property type="molecule type" value="Genomic_DNA"/>
</dbReference>